<dbReference type="GO" id="GO:0005886">
    <property type="term" value="C:plasma membrane"/>
    <property type="evidence" value="ECO:0007669"/>
    <property type="project" value="TreeGrafter"/>
</dbReference>
<feature type="transmembrane region" description="Helical" evidence="6">
    <location>
        <begin position="384"/>
        <end position="408"/>
    </location>
</feature>
<keyword evidence="2" id="KW-0813">Transport</keyword>
<dbReference type="EMBL" id="PFMS01000002">
    <property type="protein sequence ID" value="PIZ17443.1"/>
    <property type="molecule type" value="Genomic_DNA"/>
</dbReference>
<evidence type="ECO:0000256" key="3">
    <source>
        <dbReference type="ARBA" id="ARBA00022692"/>
    </source>
</evidence>
<name>A0A2H9PDA0_9BACT</name>
<evidence type="ECO:0000256" key="6">
    <source>
        <dbReference type="SAM" id="Phobius"/>
    </source>
</evidence>
<dbReference type="GO" id="GO:0005384">
    <property type="term" value="F:manganese ion transmembrane transporter activity"/>
    <property type="evidence" value="ECO:0007669"/>
    <property type="project" value="TreeGrafter"/>
</dbReference>
<dbReference type="NCBIfam" id="NF037982">
    <property type="entry name" value="Nramp_1"/>
    <property type="match status" value="1"/>
</dbReference>
<evidence type="ECO:0000256" key="1">
    <source>
        <dbReference type="ARBA" id="ARBA00004141"/>
    </source>
</evidence>
<feature type="transmembrane region" description="Helical" evidence="6">
    <location>
        <begin position="185"/>
        <end position="208"/>
    </location>
</feature>
<feature type="transmembrane region" description="Helical" evidence="6">
    <location>
        <begin position="229"/>
        <end position="252"/>
    </location>
</feature>
<proteinExistence type="predicted"/>
<dbReference type="PANTHER" id="PTHR11706">
    <property type="entry name" value="SOLUTE CARRIER PROTEIN FAMILY 11 MEMBER"/>
    <property type="match status" value="1"/>
</dbReference>
<keyword evidence="4 6" id="KW-1133">Transmembrane helix</keyword>
<organism evidence="7 8">
    <name type="scientific">Candidatus Desantisbacteria bacterium CG_4_10_14_0_8_um_filter_39_17</name>
    <dbReference type="NCBI Taxonomy" id="1974542"/>
    <lineage>
        <taxon>Bacteria</taxon>
        <taxon>Candidatus Desantisiibacteriota</taxon>
    </lineage>
</organism>
<dbReference type="Pfam" id="PF01566">
    <property type="entry name" value="Nramp"/>
    <property type="match status" value="1"/>
</dbReference>
<evidence type="ECO:0000256" key="5">
    <source>
        <dbReference type="ARBA" id="ARBA00023136"/>
    </source>
</evidence>
<protein>
    <submittedName>
        <fullName evidence="7">Mn transporter</fullName>
    </submittedName>
</protein>
<feature type="transmembrane region" description="Helical" evidence="6">
    <location>
        <begin position="323"/>
        <end position="341"/>
    </location>
</feature>
<dbReference type="AlphaFoldDB" id="A0A2H9PDA0"/>
<reference evidence="8" key="1">
    <citation type="submission" date="2017-09" db="EMBL/GenBank/DDBJ databases">
        <title>Depth-based differentiation of microbial function through sediment-hosted aquifers and enrichment of novel symbionts in the deep terrestrial subsurface.</title>
        <authorList>
            <person name="Probst A.J."/>
            <person name="Ladd B."/>
            <person name="Jarett J.K."/>
            <person name="Geller-Mcgrath D.E."/>
            <person name="Sieber C.M.K."/>
            <person name="Emerson J.B."/>
            <person name="Anantharaman K."/>
            <person name="Thomas B.C."/>
            <person name="Malmstrom R."/>
            <person name="Stieglmeier M."/>
            <person name="Klingl A."/>
            <person name="Woyke T."/>
            <person name="Ryan C.M."/>
            <person name="Banfield J.F."/>
        </authorList>
    </citation>
    <scope>NUCLEOTIDE SEQUENCE [LARGE SCALE GENOMIC DNA]</scope>
</reference>
<evidence type="ECO:0000256" key="2">
    <source>
        <dbReference type="ARBA" id="ARBA00022448"/>
    </source>
</evidence>
<feature type="transmembrane region" description="Helical" evidence="6">
    <location>
        <begin position="87"/>
        <end position="110"/>
    </location>
</feature>
<dbReference type="GO" id="GO:0034755">
    <property type="term" value="P:iron ion transmembrane transport"/>
    <property type="evidence" value="ECO:0007669"/>
    <property type="project" value="TreeGrafter"/>
</dbReference>
<feature type="transmembrane region" description="Helical" evidence="6">
    <location>
        <begin position="347"/>
        <end position="372"/>
    </location>
</feature>
<gene>
    <name evidence="7" type="ORF">COY51_00115</name>
</gene>
<dbReference type="Proteomes" id="UP000234145">
    <property type="component" value="Unassembled WGS sequence"/>
</dbReference>
<comment type="subcellular location">
    <subcellularLocation>
        <location evidence="1">Membrane</location>
        <topology evidence="1">Multi-pass membrane protein</topology>
    </subcellularLocation>
</comment>
<feature type="transmembrane region" description="Helical" evidence="6">
    <location>
        <begin position="122"/>
        <end position="140"/>
    </location>
</feature>
<evidence type="ECO:0000313" key="7">
    <source>
        <dbReference type="EMBL" id="PIZ17443.1"/>
    </source>
</evidence>
<comment type="caution">
    <text evidence="7">The sequence shown here is derived from an EMBL/GenBank/DDBJ whole genome shotgun (WGS) entry which is preliminary data.</text>
</comment>
<sequence>MKKRRWAGIMLFLAVMGPGIITAIVDIDAGGVATYSLAGAHFGYTLIWSLIPITIALIVVQEMCARMGVITGKGLADLIRENYGVKITFFILLAIFFVNLANIISNFAGIAASSEIFGVKKYLGVPLAAMIIWLAVVKGTYKSAERIFLVVCVLYFAYIISGVLVKPDWAQVSKEIFIPSFNFRSSAYTVMLVGLVGTTIAPWMQFYLQSSIVEKGISIENYKHSKLDVISGTIVAKVFALFIMVACASTLFKNGIRIDTAADAAMALEPLVGKFCCYLFAFGLLNASLAAASIIPLSTTYSICEGMGWESGVNKRFNEAPQFYIIFTGLIVVSALVVLIPKFPLILGMYISQVINGILLPFLLIFILLLVNKRELMGGYINSKAFNFIAWATVVVMIVLSAGMLFTIF</sequence>
<accession>A0A2H9PDA0</accession>
<dbReference type="InterPro" id="IPR001046">
    <property type="entry name" value="NRAMP_fam"/>
</dbReference>
<dbReference type="GO" id="GO:0015086">
    <property type="term" value="F:cadmium ion transmembrane transporter activity"/>
    <property type="evidence" value="ECO:0007669"/>
    <property type="project" value="TreeGrafter"/>
</dbReference>
<evidence type="ECO:0000256" key="4">
    <source>
        <dbReference type="ARBA" id="ARBA00022989"/>
    </source>
</evidence>
<feature type="transmembrane region" description="Helical" evidence="6">
    <location>
        <begin position="39"/>
        <end position="60"/>
    </location>
</feature>
<keyword evidence="5 6" id="KW-0472">Membrane</keyword>
<evidence type="ECO:0000313" key="8">
    <source>
        <dbReference type="Proteomes" id="UP000234145"/>
    </source>
</evidence>
<keyword evidence="3 6" id="KW-0812">Transmembrane</keyword>
<feature type="transmembrane region" description="Helical" evidence="6">
    <location>
        <begin position="272"/>
        <end position="297"/>
    </location>
</feature>
<dbReference type="PANTHER" id="PTHR11706:SF33">
    <property type="entry name" value="NATURAL RESISTANCE-ASSOCIATED MACROPHAGE PROTEIN 2"/>
    <property type="match status" value="1"/>
</dbReference>
<feature type="transmembrane region" description="Helical" evidence="6">
    <location>
        <begin position="147"/>
        <end position="165"/>
    </location>
</feature>